<dbReference type="HOGENOM" id="CLU_022883_1_0_1"/>
<reference evidence="3" key="1">
    <citation type="journal article" date="2014" name="BMC Genomics">
        <title>Genome characteristics reveal the impact of lichenization on lichen-forming fungus Endocarpon pusillum Hedwig (Verrucariales, Ascomycota).</title>
        <authorList>
            <person name="Wang Y.-Y."/>
            <person name="Liu B."/>
            <person name="Zhang X.-Y."/>
            <person name="Zhou Q.-M."/>
            <person name="Zhang T."/>
            <person name="Li H."/>
            <person name="Yu Y.-F."/>
            <person name="Zhang X.-L."/>
            <person name="Hao X.-Y."/>
            <person name="Wang M."/>
            <person name="Wang L."/>
            <person name="Wei J.-C."/>
        </authorList>
    </citation>
    <scope>NUCLEOTIDE SEQUENCE [LARGE SCALE GENOMIC DNA]</scope>
    <source>
        <strain evidence="3">Z07020 / HMAS-L-300199</strain>
    </source>
</reference>
<evidence type="ECO:0000313" key="2">
    <source>
        <dbReference type="EMBL" id="ERF77102.1"/>
    </source>
</evidence>
<feature type="transmembrane region" description="Helical" evidence="1">
    <location>
        <begin position="414"/>
        <end position="434"/>
    </location>
</feature>
<keyword evidence="1" id="KW-1133">Transmembrane helix</keyword>
<evidence type="ECO:0000313" key="3">
    <source>
        <dbReference type="Proteomes" id="UP000019373"/>
    </source>
</evidence>
<organism evidence="2 3">
    <name type="scientific">Endocarpon pusillum (strain Z07020 / HMAS-L-300199)</name>
    <name type="common">Lichen-forming fungus</name>
    <dbReference type="NCBI Taxonomy" id="1263415"/>
    <lineage>
        <taxon>Eukaryota</taxon>
        <taxon>Fungi</taxon>
        <taxon>Dikarya</taxon>
        <taxon>Ascomycota</taxon>
        <taxon>Pezizomycotina</taxon>
        <taxon>Eurotiomycetes</taxon>
        <taxon>Chaetothyriomycetidae</taxon>
        <taxon>Verrucariales</taxon>
        <taxon>Verrucariaceae</taxon>
        <taxon>Endocarpon</taxon>
    </lineage>
</organism>
<feature type="transmembrane region" description="Helical" evidence="1">
    <location>
        <begin position="163"/>
        <end position="181"/>
    </location>
</feature>
<sequence>MSANNTSKGLQGWTSSPDGRGTLDIFWACLVTVFLSTWSAICLNVPEPNDTTWTRIRRKMWITIISLLGPECLLGYALGEWQSARASVAEFKQLRQDDEWTLKHAFFAIMGGFVLRTSDDVRFFLDEKQILWLLQRQAISTAQFEKSFLLDSKTISDRNNSDTFIRLIAVGQALWFCINIIARASQGLAVTTLEITVIGIIVDSILVYYFWKDKSADVESIEVISINITLGELILLEEDEAARTRPYFRTPLDFVSRSIWYFNLIYQYLINTLKSLRPHAWQRSKKKSLGRRSDNDVLPVTGVTMVIGVFFGLTFMGINFIAWNFHFPTPIERLLWRLSSCGLVVIACLGMPVAELLYTKRGIKRMQEKVQKRRKALEGFNLPDKAKWKDRLVYRFRTGVMKIRNNSPGNDPSLDVSLLFVLGIVFFFGTYFLFRAYILVEDFIAFRAMPADGGALLNWNTTVEADVEESLGEEVKKLRERLREADPVKEGAHDNSEVTRRVVTGHMATRLKLVSQVLSPISPMPLRAMTAE</sequence>
<feature type="transmembrane region" description="Helical" evidence="1">
    <location>
        <begin position="334"/>
        <end position="358"/>
    </location>
</feature>
<feature type="transmembrane region" description="Helical" evidence="1">
    <location>
        <begin position="21"/>
        <end position="41"/>
    </location>
</feature>
<keyword evidence="3" id="KW-1185">Reference proteome</keyword>
<dbReference type="EMBL" id="KE720660">
    <property type="protein sequence ID" value="ERF77102.1"/>
    <property type="molecule type" value="Genomic_DNA"/>
</dbReference>
<proteinExistence type="predicted"/>
<keyword evidence="1" id="KW-0472">Membrane</keyword>
<dbReference type="GeneID" id="19243516"/>
<dbReference type="OMA" id="MELCMWI"/>
<dbReference type="eggNOG" id="ENOG502SI2K">
    <property type="taxonomic scope" value="Eukaryota"/>
</dbReference>
<accession>U1GHE4</accession>
<protein>
    <submittedName>
        <fullName evidence="2">Uncharacterized protein</fullName>
    </submittedName>
</protein>
<dbReference type="OrthoDB" id="9451547at2759"/>
<dbReference type="PANTHER" id="PTHR35043">
    <property type="entry name" value="TRANSCRIPTION FACTOR DOMAIN-CONTAINING PROTEIN"/>
    <property type="match status" value="1"/>
</dbReference>
<keyword evidence="1" id="KW-0812">Transmembrane</keyword>
<dbReference type="Proteomes" id="UP000019373">
    <property type="component" value="Unassembled WGS sequence"/>
</dbReference>
<dbReference type="AlphaFoldDB" id="U1GHE4"/>
<dbReference type="RefSeq" id="XP_007785553.1">
    <property type="nucleotide sequence ID" value="XM_007787363.1"/>
</dbReference>
<name>U1GHE4_ENDPU</name>
<feature type="transmembrane region" description="Helical" evidence="1">
    <location>
        <begin position="188"/>
        <end position="211"/>
    </location>
</feature>
<dbReference type="PANTHER" id="PTHR35043:SF8">
    <property type="entry name" value="DUF4220 DOMAIN-CONTAINING PROTEIN"/>
    <property type="match status" value="1"/>
</dbReference>
<feature type="transmembrane region" description="Helical" evidence="1">
    <location>
        <begin position="297"/>
        <end position="322"/>
    </location>
</feature>
<evidence type="ECO:0000256" key="1">
    <source>
        <dbReference type="SAM" id="Phobius"/>
    </source>
</evidence>
<gene>
    <name evidence="2" type="ORF">EPUS_08669</name>
</gene>